<accession>A0ACC0TTE7</accession>
<name>A0ACC0TTE7_9AGAM</name>
<organism evidence="1 2">
    <name type="scientific">Russula earlei</name>
    <dbReference type="NCBI Taxonomy" id="71964"/>
    <lineage>
        <taxon>Eukaryota</taxon>
        <taxon>Fungi</taxon>
        <taxon>Dikarya</taxon>
        <taxon>Basidiomycota</taxon>
        <taxon>Agaricomycotina</taxon>
        <taxon>Agaricomycetes</taxon>
        <taxon>Russulales</taxon>
        <taxon>Russulaceae</taxon>
        <taxon>Russula</taxon>
    </lineage>
</organism>
<reference evidence="1" key="1">
    <citation type="submission" date="2021-03" db="EMBL/GenBank/DDBJ databases">
        <title>Evolutionary priming and transition to the ectomycorrhizal habit in an iconic lineage of mushroom-forming fungi: is preadaptation a requirement?</title>
        <authorList>
            <consortium name="DOE Joint Genome Institute"/>
            <person name="Looney B.P."/>
            <person name="Miyauchi S."/>
            <person name="Morin E."/>
            <person name="Drula E."/>
            <person name="Courty P.E."/>
            <person name="Chicoki N."/>
            <person name="Fauchery L."/>
            <person name="Kohler A."/>
            <person name="Kuo A."/>
            <person name="LaButti K."/>
            <person name="Pangilinan J."/>
            <person name="Lipzen A."/>
            <person name="Riley R."/>
            <person name="Andreopoulos W."/>
            <person name="He G."/>
            <person name="Johnson J."/>
            <person name="Barry K.W."/>
            <person name="Grigoriev I.V."/>
            <person name="Nagy L."/>
            <person name="Hibbett D."/>
            <person name="Henrissat B."/>
            <person name="Matheny P.B."/>
            <person name="Labbe J."/>
            <person name="Martin A.F."/>
        </authorList>
    </citation>
    <scope>NUCLEOTIDE SEQUENCE</scope>
    <source>
        <strain evidence="1">BPL698</strain>
    </source>
</reference>
<keyword evidence="2" id="KW-1185">Reference proteome</keyword>
<dbReference type="Proteomes" id="UP001207468">
    <property type="component" value="Unassembled WGS sequence"/>
</dbReference>
<keyword evidence="1" id="KW-0489">Methyltransferase</keyword>
<evidence type="ECO:0000313" key="1">
    <source>
        <dbReference type="EMBL" id="KAI9437890.1"/>
    </source>
</evidence>
<evidence type="ECO:0000313" key="2">
    <source>
        <dbReference type="Proteomes" id="UP001207468"/>
    </source>
</evidence>
<protein>
    <submittedName>
        <fullName evidence="1">RNA methyltransferase</fullName>
    </submittedName>
</protein>
<dbReference type="EMBL" id="JAGFNK010000875">
    <property type="protein sequence ID" value="KAI9437890.1"/>
    <property type="molecule type" value="Genomic_DNA"/>
</dbReference>
<keyword evidence="1" id="KW-0808">Transferase</keyword>
<sequence>MQQFPEITTLLYTINTKHNDSIYDLDPIVYHGKGYIIEKLEGFQFKVSPKSFFQTNTKQAEKLYTITREFAELDGSQVLYDLYCGTGSIGIFCSNQAQKIIGVEAIEEAITDARENAALNNIHHSFFTAGDVIDVCDNAFFETHGKPDVIITDPPRAGMHEKLVKKLLEIAAPVIVYVSCNPATQARDLALLDEKYAVTKMQPVDMFPHTHHIENVVQLKLKTVI</sequence>
<comment type="caution">
    <text evidence="1">The sequence shown here is derived from an EMBL/GenBank/DDBJ whole genome shotgun (WGS) entry which is preliminary data.</text>
</comment>
<proteinExistence type="predicted"/>
<gene>
    <name evidence="1" type="ORF">F5148DRAFT_989416</name>
</gene>